<dbReference type="GO" id="GO:0005886">
    <property type="term" value="C:plasma membrane"/>
    <property type="evidence" value="ECO:0007669"/>
    <property type="project" value="UniProtKB-SubCell"/>
</dbReference>
<accession>A0A2S9KHQ5</accession>
<dbReference type="GO" id="GO:0015528">
    <property type="term" value="F:lactose:proton symporter activity"/>
    <property type="evidence" value="ECO:0007669"/>
    <property type="project" value="TreeGrafter"/>
</dbReference>
<feature type="transmembrane region" description="Helical" evidence="8">
    <location>
        <begin position="25"/>
        <end position="43"/>
    </location>
</feature>
<evidence type="ECO:0000259" key="9">
    <source>
        <dbReference type="Pfam" id="PF12832"/>
    </source>
</evidence>
<dbReference type="Gene3D" id="1.20.1250.20">
    <property type="entry name" value="MFS general substrate transporter like domains"/>
    <property type="match status" value="2"/>
</dbReference>
<dbReference type="Pfam" id="PF12832">
    <property type="entry name" value="MFS_1_like"/>
    <property type="match status" value="1"/>
</dbReference>
<evidence type="ECO:0000313" key="11">
    <source>
        <dbReference type="Proteomes" id="UP000238326"/>
    </source>
</evidence>
<feature type="transmembrane region" description="Helical" evidence="8">
    <location>
        <begin position="352"/>
        <end position="372"/>
    </location>
</feature>
<evidence type="ECO:0000256" key="1">
    <source>
        <dbReference type="ARBA" id="ARBA00004429"/>
    </source>
</evidence>
<feature type="transmembrane region" description="Helical" evidence="8">
    <location>
        <begin position="289"/>
        <end position="314"/>
    </location>
</feature>
<comment type="subcellular location">
    <subcellularLocation>
        <location evidence="1">Cell inner membrane</location>
        <topology evidence="1">Multi-pass membrane protein</topology>
    </subcellularLocation>
</comment>
<dbReference type="EMBL" id="PVLR01000008">
    <property type="protein sequence ID" value="PRD69964.1"/>
    <property type="molecule type" value="Genomic_DNA"/>
</dbReference>
<keyword evidence="4" id="KW-0997">Cell inner membrane</keyword>
<evidence type="ECO:0000313" key="10">
    <source>
        <dbReference type="EMBL" id="PRD69964.1"/>
    </source>
</evidence>
<dbReference type="OrthoDB" id="9150135at2"/>
<feature type="transmembrane region" description="Helical" evidence="8">
    <location>
        <begin position="378"/>
        <end position="397"/>
    </location>
</feature>
<evidence type="ECO:0000256" key="6">
    <source>
        <dbReference type="ARBA" id="ARBA00022989"/>
    </source>
</evidence>
<dbReference type="GO" id="GO:0030395">
    <property type="term" value="F:lactose binding"/>
    <property type="evidence" value="ECO:0007669"/>
    <property type="project" value="TreeGrafter"/>
</dbReference>
<keyword evidence="3" id="KW-1003">Cell membrane</keyword>
<feature type="transmembrane region" description="Helical" evidence="8">
    <location>
        <begin position="258"/>
        <end position="277"/>
    </location>
</feature>
<evidence type="ECO:0000256" key="7">
    <source>
        <dbReference type="ARBA" id="ARBA00023136"/>
    </source>
</evidence>
<keyword evidence="5 8" id="KW-0812">Transmembrane</keyword>
<feature type="transmembrane region" description="Helical" evidence="8">
    <location>
        <begin position="320"/>
        <end position="340"/>
    </location>
</feature>
<proteinExistence type="predicted"/>
<dbReference type="Proteomes" id="UP000238326">
    <property type="component" value="Unassembled WGS sequence"/>
</dbReference>
<dbReference type="AlphaFoldDB" id="A0A2S9KHQ5"/>
<keyword evidence="2" id="KW-0813">Transport</keyword>
<dbReference type="PANTHER" id="PTHR23522">
    <property type="entry name" value="BLL5896 PROTEIN"/>
    <property type="match status" value="1"/>
</dbReference>
<feature type="transmembrane region" description="Helical" evidence="8">
    <location>
        <begin position="182"/>
        <end position="200"/>
    </location>
</feature>
<dbReference type="PIRSF" id="PIRSF004925">
    <property type="entry name" value="HcaT"/>
    <property type="match status" value="1"/>
</dbReference>
<dbReference type="InterPro" id="IPR024989">
    <property type="entry name" value="MFS_assoc_dom"/>
</dbReference>
<evidence type="ECO:0000256" key="8">
    <source>
        <dbReference type="SAM" id="Phobius"/>
    </source>
</evidence>
<gene>
    <name evidence="10" type="ORF">C6P61_03550</name>
</gene>
<feature type="domain" description="Major facilitator superfamily associated" evidence="9">
    <location>
        <begin position="35"/>
        <end position="371"/>
    </location>
</feature>
<protein>
    <submittedName>
        <fullName evidence="10">MFS transporter</fullName>
    </submittedName>
</protein>
<feature type="transmembrane region" description="Helical" evidence="8">
    <location>
        <begin position="157"/>
        <end position="176"/>
    </location>
</feature>
<keyword evidence="7 8" id="KW-0472">Membrane</keyword>
<feature type="transmembrane region" description="Helical" evidence="8">
    <location>
        <begin position="225"/>
        <end position="246"/>
    </location>
</feature>
<organism evidence="10 11">
    <name type="scientific">Malikia spinosa</name>
    <dbReference type="NCBI Taxonomy" id="86180"/>
    <lineage>
        <taxon>Bacteria</taxon>
        <taxon>Pseudomonadati</taxon>
        <taxon>Pseudomonadota</taxon>
        <taxon>Betaproteobacteria</taxon>
        <taxon>Burkholderiales</taxon>
        <taxon>Comamonadaceae</taxon>
        <taxon>Malikia</taxon>
    </lineage>
</organism>
<evidence type="ECO:0000256" key="3">
    <source>
        <dbReference type="ARBA" id="ARBA00022475"/>
    </source>
</evidence>
<dbReference type="InterPro" id="IPR036259">
    <property type="entry name" value="MFS_trans_sf"/>
</dbReference>
<keyword evidence="6 8" id="KW-1133">Transmembrane helix</keyword>
<comment type="caution">
    <text evidence="10">The sequence shown here is derived from an EMBL/GenBank/DDBJ whole genome shotgun (WGS) entry which is preliminary data.</text>
</comment>
<evidence type="ECO:0000256" key="4">
    <source>
        <dbReference type="ARBA" id="ARBA00022519"/>
    </source>
</evidence>
<dbReference type="NCBIfam" id="NF037955">
    <property type="entry name" value="mfs"/>
    <property type="match status" value="1"/>
</dbReference>
<sequence>MRRCAREHARHRGCALKGLSRGRELWPFAALSASYFAHIGFFNPYLPLWLKDAGFGLFAISLLTSMQSATRLFAPYAWGWLSDHTGERVRLLRFCSMVALCCSAGLWFELSLWGLVLLLLLMFTHTSAMMPMSEAALAQLVSRAGGFDARRYGRVRLCGSVGFLLTVLAAGAWFEAHGMSSFPAWTAGTLVLLVASCWWLPDQREPVQAGARSESIWPVLRRPEVAWFFGAVFLHVMAHVAVYVFFSLYIDSLGYGKSVIGLLWAVSVLVEIGWFFTQARWLPRLSHGAWLLLAAGLAVLRFAVTAAGGGWLWLLFAAQLLHAITFAAHHSVCIALLGQYFPARLRGRGQALYAVLGYGLSGVIGGLLGAWISPRWGLGAVFWFAAAVALLACGAAWRMLAAQRRLRPAAR</sequence>
<dbReference type="InterPro" id="IPR026032">
    <property type="entry name" value="HcaT-like"/>
</dbReference>
<evidence type="ECO:0000256" key="5">
    <source>
        <dbReference type="ARBA" id="ARBA00022692"/>
    </source>
</evidence>
<dbReference type="PANTHER" id="PTHR23522:SF10">
    <property type="entry name" value="3-PHENYLPROPIONIC ACID TRANSPORTER-RELATED"/>
    <property type="match status" value="1"/>
</dbReference>
<name>A0A2S9KHQ5_9BURK</name>
<reference evidence="10 11" key="1">
    <citation type="submission" date="2018-03" db="EMBL/GenBank/DDBJ databases">
        <title>Comparative genomics illustrates the genes involved in a hyperalkaliphilic mechanisms of Serpentinomonas isolated from highly-alkaline calcium-rich serpentinized springs.</title>
        <authorList>
            <person name="Suzuki S."/>
            <person name="Ishii S."/>
            <person name="Walworth N."/>
            <person name="Bird L."/>
            <person name="Kuenen J.G."/>
            <person name="Nealson K.H."/>
        </authorList>
    </citation>
    <scope>NUCLEOTIDE SEQUENCE [LARGE SCALE GENOMIC DNA]</scope>
    <source>
        <strain evidence="10 11">83</strain>
    </source>
</reference>
<evidence type="ECO:0000256" key="2">
    <source>
        <dbReference type="ARBA" id="ARBA00022448"/>
    </source>
</evidence>
<dbReference type="SUPFAM" id="SSF103473">
    <property type="entry name" value="MFS general substrate transporter"/>
    <property type="match status" value="1"/>
</dbReference>
<keyword evidence="11" id="KW-1185">Reference proteome</keyword>